<protein>
    <recommendedName>
        <fullName evidence="3">Transposase</fullName>
    </recommendedName>
</protein>
<comment type="caution">
    <text evidence="1">The sequence shown here is derived from an EMBL/GenBank/DDBJ whole genome shotgun (WGS) entry which is preliminary data.</text>
</comment>
<dbReference type="AlphaFoldDB" id="A0A0A6S6D0"/>
<organism evidence="1 2">
    <name type="scientific">Candidatus Thiomargarita nelsonii</name>
    <dbReference type="NCBI Taxonomy" id="1003181"/>
    <lineage>
        <taxon>Bacteria</taxon>
        <taxon>Pseudomonadati</taxon>
        <taxon>Pseudomonadota</taxon>
        <taxon>Gammaproteobacteria</taxon>
        <taxon>Thiotrichales</taxon>
        <taxon>Thiotrichaceae</taxon>
        <taxon>Thiomargarita</taxon>
    </lineage>
</organism>
<accession>A0A0A6S6D0</accession>
<proteinExistence type="predicted"/>
<name>A0A0A6S6D0_9GAMM</name>
<evidence type="ECO:0008006" key="3">
    <source>
        <dbReference type="Google" id="ProtNLM"/>
    </source>
</evidence>
<gene>
    <name evidence="1" type="ORF">PN36_27735</name>
</gene>
<dbReference type="Proteomes" id="UP000030428">
    <property type="component" value="Unassembled WGS sequence"/>
</dbReference>
<sequence length="81" mass="9508">MLALKTKIKGLKKPQFERLKELTNHAKNLYNQTLWTLLEAFEATGKYFSYLQMDKAMKKVENLEGKINYKLLKSKVAQQTK</sequence>
<evidence type="ECO:0000313" key="1">
    <source>
        <dbReference type="EMBL" id="KHD08453.1"/>
    </source>
</evidence>
<dbReference type="EMBL" id="JSZA02000173">
    <property type="protein sequence ID" value="KHD08453.1"/>
    <property type="molecule type" value="Genomic_DNA"/>
</dbReference>
<keyword evidence="2" id="KW-1185">Reference proteome</keyword>
<reference evidence="1 2" key="1">
    <citation type="journal article" date="2016" name="Front. Microbiol.">
        <title>Single-Cell (Meta-)Genomics of a Dimorphic Candidatus Thiomargarita nelsonii Reveals Genomic Plasticity.</title>
        <authorList>
            <person name="Flood B.E."/>
            <person name="Fliss P."/>
            <person name="Jones D.S."/>
            <person name="Dick G.J."/>
            <person name="Jain S."/>
            <person name="Kaster A.K."/>
            <person name="Winkel M."/>
            <person name="Mussmann M."/>
            <person name="Bailey J."/>
        </authorList>
    </citation>
    <scope>NUCLEOTIDE SEQUENCE [LARGE SCALE GENOMIC DNA]</scope>
    <source>
        <strain evidence="1">Hydrate Ridge</strain>
    </source>
</reference>
<evidence type="ECO:0000313" key="2">
    <source>
        <dbReference type="Proteomes" id="UP000030428"/>
    </source>
</evidence>